<feature type="compositionally biased region" description="Basic and acidic residues" evidence="4">
    <location>
        <begin position="336"/>
        <end position="347"/>
    </location>
</feature>
<sequence length="1180" mass="130153">MVDAVVDPLQTLQAALTVQANSKEQADILDSLREYLEAQPALIPVLAGTLVGQVVNGGDSLLKSWVFNLLHFAICRSALSQDVRTTLSSQSLDSLAQLLGDPNPALVKVAIQTLTTVYPLLFRLLCTTRSNPAAWETLTRCKVRILEFIWSPTPTAGMRLSAMKFMQRVILVQTRGVSDPRLQNKNDPNISFCPADHPFLSVPTLEQEGQRLFDGVVNIFMTSQNVDLLTAVLNSWSNFVKLRPLHAPKVIATLKQWSPDILKGQSANSIKSVEKAIRIFLIHISRIPAYAQYGAIIGEVLTVQGARMDAAAAEERKRKAAAAESRKRATSASAERPPEAKRAKLEPEEAPLAATPSSSSTAPSPLASFDFTTLPASLITDLIVANLDAFTEAALVDLIQNYRTTNNIGAESKVAGPSKSTPPPAPPATVKPSVPSSSPLSVPAVVLQNEPAAVSTPPPVVVKEEPIDPMQMDIDQDEIEYEPEQLNLELSGDVPQAAAATPGAGVSPESLDLQLVEFKLPPPKDLDEEERITLLRVGVSRIWTSAEEARQGADVTHADPAQDMWMLLIIRMITRAAEQPDDGAQLDIEGKAEEDSAVATLESRHDRLRQILCDYIMADFPSRIRLATTWMNEEWYNDRIRSAKDHSWRPNYDIWLHQIVVSYQTLLDGKDRTFGRFLLDLPMIPSDVLNLLRDQCLDNESPERMQVGFTTLRGFVIQRPSLRGEALNALLELTTHPEKKIRGAAINTVKIWVPNSQPMDTMIREFALQMLRRLQLQPSKPAESTKSADGDEKMEDGQLPLEDLVQTPFLPEKVELPAEKSQILQHVELLFALSVKVPDFLDEIFAAYGSMDVTVQKAIQELITALIRSLGPNHGKLLTLMRTCPPGAESLALRVLTIFTEHGRPSAQLVALVKGLISERDLDARFLIPIIAEMDKADIMRYLPRIVSILNGEAEPKNLVRSVFSSVVTTPPQTFGSVTSNLPRVRQSELLTPAELMVLLHDSEKEIGLKSAIEAIGICFSMTDVFRSEILAVVMQQIMDEPILPVLFLRTVIQAVKTYKSLIGFVSTTLLSRLITKKIWTNPPLWEGFIRCAKVIAPASFSALLQLPKDQLRELVDKQPSLKSGLRDYVIKKAPNKARGAGYLDIFGDGEDNNDRNGQRLAKCPSCKGVSPPDKQRAFC</sequence>
<evidence type="ECO:0000256" key="1">
    <source>
        <dbReference type="ARBA" id="ARBA00004123"/>
    </source>
</evidence>
<dbReference type="VEuPathDB" id="FungiDB:PLEOSDRAFT_1077609"/>
<feature type="domain" description="Symplekin C-terminal" evidence="6">
    <location>
        <begin position="923"/>
        <end position="1118"/>
    </location>
</feature>
<evidence type="ECO:0000259" key="6">
    <source>
        <dbReference type="Pfam" id="PF12295"/>
    </source>
</evidence>
<dbReference type="FunCoup" id="A0A067NRR2">
    <property type="interactions" value="392"/>
</dbReference>
<evidence type="ECO:0000256" key="4">
    <source>
        <dbReference type="SAM" id="MobiDB-lite"/>
    </source>
</evidence>
<comment type="subcellular location">
    <subcellularLocation>
        <location evidence="1">Nucleus</location>
    </subcellularLocation>
</comment>
<evidence type="ECO:0000256" key="2">
    <source>
        <dbReference type="ARBA" id="ARBA00022664"/>
    </source>
</evidence>
<reference evidence="8" key="1">
    <citation type="journal article" date="2014" name="Proc. Natl. Acad. Sci. U.S.A.">
        <title>Extensive sampling of basidiomycete genomes demonstrates inadequacy of the white-rot/brown-rot paradigm for wood decay fungi.</title>
        <authorList>
            <person name="Riley R."/>
            <person name="Salamov A.A."/>
            <person name="Brown D.W."/>
            <person name="Nagy L.G."/>
            <person name="Floudas D."/>
            <person name="Held B.W."/>
            <person name="Levasseur A."/>
            <person name="Lombard V."/>
            <person name="Morin E."/>
            <person name="Otillar R."/>
            <person name="Lindquist E.A."/>
            <person name="Sun H."/>
            <person name="LaButti K.M."/>
            <person name="Schmutz J."/>
            <person name="Jabbour D."/>
            <person name="Luo H."/>
            <person name="Baker S.E."/>
            <person name="Pisabarro A.G."/>
            <person name="Walton J.D."/>
            <person name="Blanchette R.A."/>
            <person name="Henrissat B."/>
            <person name="Martin F."/>
            <person name="Cullen D."/>
            <person name="Hibbett D.S."/>
            <person name="Grigoriev I.V."/>
        </authorList>
    </citation>
    <scope>NUCLEOTIDE SEQUENCE [LARGE SCALE GENOMIC DNA]</scope>
    <source>
        <strain evidence="8">PC15</strain>
    </source>
</reference>
<dbReference type="EMBL" id="KL198009">
    <property type="protein sequence ID" value="KDQ26777.1"/>
    <property type="molecule type" value="Genomic_DNA"/>
</dbReference>
<dbReference type="InterPro" id="IPR021850">
    <property type="entry name" value="Symplekin/Pta1"/>
</dbReference>
<feature type="compositionally biased region" description="Low complexity" evidence="4">
    <location>
        <begin position="430"/>
        <end position="440"/>
    </location>
</feature>
<evidence type="ECO:0000259" key="5">
    <source>
        <dbReference type="Pfam" id="PF11935"/>
    </source>
</evidence>
<keyword evidence="2" id="KW-0507">mRNA processing</keyword>
<evidence type="ECO:0000313" key="8">
    <source>
        <dbReference type="Proteomes" id="UP000027073"/>
    </source>
</evidence>
<dbReference type="InterPro" id="IPR011989">
    <property type="entry name" value="ARM-like"/>
</dbReference>
<dbReference type="AlphaFoldDB" id="A0A067NRR2"/>
<dbReference type="InterPro" id="IPR032460">
    <property type="entry name" value="Symplekin/Pta1_N"/>
</dbReference>
<name>A0A067NRR2_PLEO1</name>
<feature type="region of interest" description="Disordered" evidence="4">
    <location>
        <begin position="317"/>
        <end position="364"/>
    </location>
</feature>
<evidence type="ECO:0000256" key="3">
    <source>
        <dbReference type="ARBA" id="ARBA00023242"/>
    </source>
</evidence>
<gene>
    <name evidence="7" type="ORF">PLEOSDRAFT_1077609</name>
</gene>
<dbReference type="HOGENOM" id="CLU_008962_0_0_1"/>
<accession>A0A067NRR2</accession>
<feature type="domain" description="Symplekin/Pta1 N-terminal" evidence="5">
    <location>
        <begin position="104"/>
        <end position="319"/>
    </location>
</feature>
<dbReference type="SUPFAM" id="SSF48371">
    <property type="entry name" value="ARM repeat"/>
    <property type="match status" value="1"/>
</dbReference>
<dbReference type="STRING" id="1137138.A0A067NRR2"/>
<dbReference type="InParanoid" id="A0A067NRR2"/>
<dbReference type="GO" id="GO:0005847">
    <property type="term" value="C:mRNA cleavage and polyadenylation specificity factor complex"/>
    <property type="evidence" value="ECO:0007669"/>
    <property type="project" value="TreeGrafter"/>
</dbReference>
<organism evidence="7 8">
    <name type="scientific">Pleurotus ostreatus (strain PC15)</name>
    <name type="common">Oyster mushroom</name>
    <dbReference type="NCBI Taxonomy" id="1137138"/>
    <lineage>
        <taxon>Eukaryota</taxon>
        <taxon>Fungi</taxon>
        <taxon>Dikarya</taxon>
        <taxon>Basidiomycota</taxon>
        <taxon>Agaricomycotina</taxon>
        <taxon>Agaricomycetes</taxon>
        <taxon>Agaricomycetidae</taxon>
        <taxon>Agaricales</taxon>
        <taxon>Pleurotineae</taxon>
        <taxon>Pleurotaceae</taxon>
        <taxon>Pleurotus</taxon>
    </lineage>
</organism>
<feature type="compositionally biased region" description="Pro residues" evidence="4">
    <location>
        <begin position="420"/>
        <end position="429"/>
    </location>
</feature>
<feature type="region of interest" description="Disordered" evidence="4">
    <location>
        <begin position="410"/>
        <end position="440"/>
    </location>
</feature>
<feature type="compositionally biased region" description="Low complexity" evidence="4">
    <location>
        <begin position="350"/>
        <end position="364"/>
    </location>
</feature>
<keyword evidence="3" id="KW-0539">Nucleus</keyword>
<dbReference type="OrthoDB" id="331600at2759"/>
<dbReference type="Pfam" id="PF11935">
    <property type="entry name" value="SYMPK_PTA1_N"/>
    <property type="match status" value="1"/>
</dbReference>
<dbReference type="InterPro" id="IPR016024">
    <property type="entry name" value="ARM-type_fold"/>
</dbReference>
<proteinExistence type="predicted"/>
<evidence type="ECO:0000313" key="7">
    <source>
        <dbReference type="EMBL" id="KDQ26777.1"/>
    </source>
</evidence>
<dbReference type="PANTHER" id="PTHR15245:SF20">
    <property type="entry name" value="SYMPLEKIN"/>
    <property type="match status" value="1"/>
</dbReference>
<evidence type="ECO:0008006" key="9">
    <source>
        <dbReference type="Google" id="ProtNLM"/>
    </source>
</evidence>
<dbReference type="InterPro" id="IPR022075">
    <property type="entry name" value="Symplekin_C"/>
</dbReference>
<protein>
    <recommendedName>
        <fullName evidence="9">Symplekin</fullName>
    </recommendedName>
</protein>
<dbReference type="Pfam" id="PF12295">
    <property type="entry name" value="Symplekin_C"/>
    <property type="match status" value="1"/>
</dbReference>
<dbReference type="Proteomes" id="UP000027073">
    <property type="component" value="Unassembled WGS sequence"/>
</dbReference>
<dbReference type="GO" id="GO:0006397">
    <property type="term" value="P:mRNA processing"/>
    <property type="evidence" value="ECO:0007669"/>
    <property type="project" value="UniProtKB-KW"/>
</dbReference>
<dbReference type="Gene3D" id="1.25.10.10">
    <property type="entry name" value="Leucine-rich Repeat Variant"/>
    <property type="match status" value="1"/>
</dbReference>
<dbReference type="PANTHER" id="PTHR15245">
    <property type="entry name" value="SYMPLEKIN-RELATED"/>
    <property type="match status" value="1"/>
</dbReference>